<dbReference type="InterPro" id="IPR036779">
    <property type="entry name" value="LysM_dom_sf"/>
</dbReference>
<comment type="caution">
    <text evidence="4">The sequence shown here is derived from an EMBL/GenBank/DDBJ whole genome shotgun (WGS) entry which is preliminary data.</text>
</comment>
<dbReference type="SMART" id="SM00257">
    <property type="entry name" value="LysM"/>
    <property type="match status" value="2"/>
</dbReference>
<accession>A0A021W1V1</accession>
<feature type="transmembrane region" description="Helical" evidence="2">
    <location>
        <begin position="115"/>
        <end position="134"/>
    </location>
</feature>
<dbReference type="InterPro" id="IPR052196">
    <property type="entry name" value="Bact_Kbp"/>
</dbReference>
<organism evidence="4 5">
    <name type="scientific">Actinotalea ferrariae CF5-4</name>
    <dbReference type="NCBI Taxonomy" id="948458"/>
    <lineage>
        <taxon>Bacteria</taxon>
        <taxon>Bacillati</taxon>
        <taxon>Actinomycetota</taxon>
        <taxon>Actinomycetes</taxon>
        <taxon>Micrococcales</taxon>
        <taxon>Cellulomonadaceae</taxon>
        <taxon>Actinotalea</taxon>
    </lineage>
</organism>
<keyword evidence="2" id="KW-0812">Transmembrane</keyword>
<dbReference type="RefSeq" id="WP_034220965.1">
    <property type="nucleotide sequence ID" value="NZ_AXCW01000001.1"/>
</dbReference>
<feature type="region of interest" description="Disordered" evidence="1">
    <location>
        <begin position="434"/>
        <end position="459"/>
    </location>
</feature>
<dbReference type="InterPro" id="IPR005158">
    <property type="entry name" value="BTAD"/>
</dbReference>
<dbReference type="SMART" id="SM01043">
    <property type="entry name" value="BTAD"/>
    <property type="match status" value="1"/>
</dbReference>
<dbReference type="Proteomes" id="UP000019753">
    <property type="component" value="Unassembled WGS sequence"/>
</dbReference>
<dbReference type="EMBL" id="AXCW01000001">
    <property type="protein sequence ID" value="EYR65312.1"/>
    <property type="molecule type" value="Genomic_DNA"/>
</dbReference>
<dbReference type="InterPro" id="IPR018392">
    <property type="entry name" value="LysM"/>
</dbReference>
<dbReference type="CDD" id="cd00118">
    <property type="entry name" value="LysM"/>
    <property type="match status" value="2"/>
</dbReference>
<keyword evidence="2" id="KW-0472">Membrane</keyword>
<keyword evidence="5" id="KW-1185">Reference proteome</keyword>
<dbReference type="Pfam" id="PF03704">
    <property type="entry name" value="BTAD"/>
    <property type="match status" value="1"/>
</dbReference>
<feature type="transmembrane region" description="Helical" evidence="2">
    <location>
        <begin position="21"/>
        <end position="47"/>
    </location>
</feature>
<feature type="compositionally biased region" description="Acidic residues" evidence="1">
    <location>
        <begin position="397"/>
        <end position="406"/>
    </location>
</feature>
<evidence type="ECO:0000313" key="5">
    <source>
        <dbReference type="Proteomes" id="UP000019753"/>
    </source>
</evidence>
<dbReference type="SUPFAM" id="SSF48452">
    <property type="entry name" value="TPR-like"/>
    <property type="match status" value="1"/>
</dbReference>
<dbReference type="PROSITE" id="PS51782">
    <property type="entry name" value="LYSM"/>
    <property type="match status" value="1"/>
</dbReference>
<sequence>MNPTYAPTRRRVRTAQDITRGLGAAAALVAFVVGLPLVLAVVAPLSWPQSGPTWESIRTALTRPDDGSLLLHVIVIIAWLAWAAFSASVIVEIVASLRHVRAPSIPLLGWFQRGAALLVTTTGLVLSTAAPSLATVVTPVAEAPVSAADVAPSTMTGSSEPMTAMPAAVTRSPAAMTASEGAGAAHEEADRHPVITAARGDTLWSLAERHLGSGHRYSEIRDLNLGLPQSDGGVLTDAHWIYPGWQLQLPADATNLPALAATSEARRDLGATPRVHEVVAGDTLWDIAAARLGDGARYPEILDLNTGVAQHGGGSLTDPDLIRPGWRLALPVPADVVSPAPLESPPTVPAQTTLADSPETATSQAPAPPPSAQQHDGASKPEFGVQAPAPSAADVDGGVEDDAAEEAEPATRLFLGLTGLAALGVIGELARRRHLQHRTRRTGERIPLPPPGSPTEAAERTLRTATTPLSIPQLKTSLLNLASRAYAAERDLPRIGTLVLSDETLELHLVNDDGDPVPPFEAMGPRVWSMPTAALAADEPIEDDPDRPEPYPALVTVGHTDSATVFVNLEAAGTLVIAGDPTAAPDVLRALVTELATSDLAGRIGFVAGPQFAGLAAACDPARLQCVDPGDLASQHASRSAAIVGVLGAIGVDDTLEARSDRAGGDTWLPVAYVDGAEDAEWTPPAAWSGSVLLTTAERSGWTLTVASDGTASLDDDGIHFVPSRLTDADLGRIVDLLAAAAPRPEADGTANAVISDEMAEALAAIPASRDVHAESSSDASGQTLQVNVLGPIEILGLPEGARPLGKRSIELLVYLAIRGKATGPELDEVLWRGRRVDNQTRNSLLYRTRQRVGIENLPPVDADSSYRLGHGVACDWASFQHLVRRGYAEGPEGRDKLQAALEFVRDRPLCGLAGADYAWAESDIQDMSSAIVDAAHVLAASLHADGDHRGALSAATRGLLAEPCSERLYDDAIRAARGRGDGDEAERLTSRLRATLESLDPEYVG</sequence>
<dbReference type="AlphaFoldDB" id="A0A021W1V1"/>
<reference evidence="4 5" key="1">
    <citation type="submission" date="2014-01" db="EMBL/GenBank/DDBJ databases">
        <title>Actinotalea ferrariae CF5-4.</title>
        <authorList>
            <person name="Chen F."/>
            <person name="Li Y."/>
            <person name="Wang G."/>
        </authorList>
    </citation>
    <scope>NUCLEOTIDE SEQUENCE [LARGE SCALE GENOMIC DNA]</scope>
    <source>
        <strain evidence="4 5">CF5-4</strain>
    </source>
</reference>
<feature type="domain" description="LysM" evidence="3">
    <location>
        <begin position="274"/>
        <end position="330"/>
    </location>
</feature>
<dbReference type="PANTHER" id="PTHR34700">
    <property type="entry name" value="POTASSIUM BINDING PROTEIN KBP"/>
    <property type="match status" value="1"/>
</dbReference>
<evidence type="ECO:0000256" key="1">
    <source>
        <dbReference type="SAM" id="MobiDB-lite"/>
    </source>
</evidence>
<feature type="region of interest" description="Disordered" evidence="1">
    <location>
        <begin position="338"/>
        <end position="406"/>
    </location>
</feature>
<dbReference type="InterPro" id="IPR011990">
    <property type="entry name" value="TPR-like_helical_dom_sf"/>
</dbReference>
<dbReference type="Gene3D" id="1.25.40.10">
    <property type="entry name" value="Tetratricopeptide repeat domain"/>
    <property type="match status" value="1"/>
</dbReference>
<protein>
    <recommendedName>
        <fullName evidence="3">LysM domain-containing protein</fullName>
    </recommendedName>
</protein>
<dbReference type="OrthoDB" id="8444614at2"/>
<evidence type="ECO:0000313" key="4">
    <source>
        <dbReference type="EMBL" id="EYR65312.1"/>
    </source>
</evidence>
<dbReference type="PANTHER" id="PTHR34700:SF3">
    <property type="entry name" value="PHAGE-LIKE ELEMENT PBSX PROTEIN XKDQ"/>
    <property type="match status" value="1"/>
</dbReference>
<keyword evidence="2" id="KW-1133">Transmembrane helix</keyword>
<evidence type="ECO:0000259" key="3">
    <source>
        <dbReference type="PROSITE" id="PS51782"/>
    </source>
</evidence>
<dbReference type="Pfam" id="PF01476">
    <property type="entry name" value="LysM"/>
    <property type="match status" value="2"/>
</dbReference>
<feature type="transmembrane region" description="Helical" evidence="2">
    <location>
        <begin position="67"/>
        <end position="94"/>
    </location>
</feature>
<evidence type="ECO:0000256" key="2">
    <source>
        <dbReference type="SAM" id="Phobius"/>
    </source>
</evidence>
<proteinExistence type="predicted"/>
<dbReference type="Gene3D" id="3.10.350.10">
    <property type="entry name" value="LysM domain"/>
    <property type="match status" value="2"/>
</dbReference>
<name>A0A021W1V1_9CELL</name>
<gene>
    <name evidence="4" type="ORF">N866_00145</name>
</gene>